<evidence type="ECO:0000256" key="2">
    <source>
        <dbReference type="ARBA" id="ARBA00009298"/>
    </source>
</evidence>
<feature type="transmembrane region" description="Helical" evidence="7">
    <location>
        <begin position="37"/>
        <end position="58"/>
    </location>
</feature>
<feature type="transmembrane region" description="Helical" evidence="7">
    <location>
        <begin position="64"/>
        <end position="81"/>
    </location>
</feature>
<sequence>MHFAIPLYLQQLMVALLIGAIIGAEREYRSKSAGLRTTILVSVGACLFTQLSVLIGGSSNPDRIAANIITGIGFLGAGVIFKEESKVTGITTATTIWMVAALGMAAGAGYTTGAFVAGTMVLLILVGLIYVQDWIETLNQLRSYKIVCPFRQETLERYEVLFKQYNLKAKRGRQSRIGDEITGNWLLQGTKKSHEALVQCLLQDTEIKEFDF</sequence>
<dbReference type="AlphaFoldDB" id="A0A3E1NFP3"/>
<dbReference type="OrthoDB" id="9811198at2"/>
<evidence type="ECO:0000256" key="6">
    <source>
        <dbReference type="ARBA" id="ARBA00023136"/>
    </source>
</evidence>
<proteinExistence type="inferred from homology"/>
<evidence type="ECO:0000256" key="1">
    <source>
        <dbReference type="ARBA" id="ARBA00004651"/>
    </source>
</evidence>
<comment type="subcellular location">
    <subcellularLocation>
        <location evidence="1">Cell membrane</location>
        <topology evidence="1">Multi-pass membrane protein</topology>
    </subcellularLocation>
</comment>
<comment type="similarity">
    <text evidence="2">Belongs to the MgtC/SapB family.</text>
</comment>
<comment type="caution">
    <text evidence="9">The sequence shown here is derived from an EMBL/GenBank/DDBJ whole genome shotgun (WGS) entry which is preliminary data.</text>
</comment>
<dbReference type="PANTHER" id="PTHR33778:SF1">
    <property type="entry name" value="MAGNESIUM TRANSPORTER YHID-RELATED"/>
    <property type="match status" value="1"/>
</dbReference>
<evidence type="ECO:0000256" key="3">
    <source>
        <dbReference type="ARBA" id="ARBA00022475"/>
    </source>
</evidence>
<dbReference type="EMBL" id="QTJU01000007">
    <property type="protein sequence ID" value="RFM26796.1"/>
    <property type="molecule type" value="Genomic_DNA"/>
</dbReference>
<feature type="domain" description="MgtC/SapB/SrpB/YhiD N-terminal" evidence="8">
    <location>
        <begin position="12"/>
        <end position="131"/>
    </location>
</feature>
<dbReference type="InterPro" id="IPR049177">
    <property type="entry name" value="MgtC_SapB_SrpB_YhiD_N"/>
</dbReference>
<feature type="transmembrane region" description="Helical" evidence="7">
    <location>
        <begin position="114"/>
        <end position="135"/>
    </location>
</feature>
<evidence type="ECO:0000256" key="5">
    <source>
        <dbReference type="ARBA" id="ARBA00022989"/>
    </source>
</evidence>
<evidence type="ECO:0000256" key="4">
    <source>
        <dbReference type="ARBA" id="ARBA00022692"/>
    </source>
</evidence>
<dbReference type="InterPro" id="IPR003416">
    <property type="entry name" value="MgtC/SapB/SrpB/YhiD_fam"/>
</dbReference>
<evidence type="ECO:0000313" key="10">
    <source>
        <dbReference type="Proteomes" id="UP000261284"/>
    </source>
</evidence>
<feature type="transmembrane region" description="Helical" evidence="7">
    <location>
        <begin position="88"/>
        <end position="108"/>
    </location>
</feature>
<evidence type="ECO:0000259" key="8">
    <source>
        <dbReference type="Pfam" id="PF02308"/>
    </source>
</evidence>
<evidence type="ECO:0000313" key="9">
    <source>
        <dbReference type="EMBL" id="RFM26796.1"/>
    </source>
</evidence>
<keyword evidence="5 7" id="KW-1133">Transmembrane helix</keyword>
<dbReference type="GO" id="GO:0005886">
    <property type="term" value="C:plasma membrane"/>
    <property type="evidence" value="ECO:0007669"/>
    <property type="project" value="UniProtKB-SubCell"/>
</dbReference>
<dbReference type="PANTHER" id="PTHR33778">
    <property type="entry name" value="PROTEIN MGTC"/>
    <property type="match status" value="1"/>
</dbReference>
<accession>A0A3E1NFP3</accession>
<organism evidence="9 10">
    <name type="scientific">Deminuibacter soli</name>
    <dbReference type="NCBI Taxonomy" id="2291815"/>
    <lineage>
        <taxon>Bacteria</taxon>
        <taxon>Pseudomonadati</taxon>
        <taxon>Bacteroidota</taxon>
        <taxon>Chitinophagia</taxon>
        <taxon>Chitinophagales</taxon>
        <taxon>Chitinophagaceae</taxon>
        <taxon>Deminuibacter</taxon>
    </lineage>
</organism>
<keyword evidence="6 7" id="KW-0472">Membrane</keyword>
<dbReference type="PRINTS" id="PR01837">
    <property type="entry name" value="MGTCSAPBPROT"/>
</dbReference>
<dbReference type="RefSeq" id="WP_116848580.1">
    <property type="nucleotide sequence ID" value="NZ_QTJU01000007.1"/>
</dbReference>
<gene>
    <name evidence="9" type="ORF">DXN05_17555</name>
</gene>
<name>A0A3E1NFP3_9BACT</name>
<keyword evidence="10" id="KW-1185">Reference proteome</keyword>
<keyword evidence="4 7" id="KW-0812">Transmembrane</keyword>
<reference evidence="9 10" key="1">
    <citation type="submission" date="2018-08" db="EMBL/GenBank/DDBJ databases">
        <title>Chitinophagaceae sp. K23C18032701, a novel bacterium isolated from forest soil.</title>
        <authorList>
            <person name="Wang C."/>
        </authorList>
    </citation>
    <scope>NUCLEOTIDE SEQUENCE [LARGE SCALE GENOMIC DNA]</scope>
    <source>
        <strain evidence="9 10">K23C18032701</strain>
    </source>
</reference>
<keyword evidence="3" id="KW-1003">Cell membrane</keyword>
<feature type="transmembrane region" description="Helical" evidence="7">
    <location>
        <begin position="6"/>
        <end position="25"/>
    </location>
</feature>
<dbReference type="Proteomes" id="UP000261284">
    <property type="component" value="Unassembled WGS sequence"/>
</dbReference>
<dbReference type="Pfam" id="PF02308">
    <property type="entry name" value="MgtC"/>
    <property type="match status" value="1"/>
</dbReference>
<evidence type="ECO:0000256" key="7">
    <source>
        <dbReference type="SAM" id="Phobius"/>
    </source>
</evidence>
<protein>
    <submittedName>
        <fullName evidence="9">MgtC/SapB family protein</fullName>
    </submittedName>
</protein>